<dbReference type="InterPro" id="IPR013525">
    <property type="entry name" value="ABC2_TM"/>
</dbReference>
<feature type="transmembrane region" description="Helical" evidence="9">
    <location>
        <begin position="487"/>
        <end position="508"/>
    </location>
</feature>
<dbReference type="InterPro" id="IPR003439">
    <property type="entry name" value="ABC_transporter-like_ATP-bd"/>
</dbReference>
<dbReference type="GO" id="GO:0016887">
    <property type="term" value="F:ATP hydrolysis activity"/>
    <property type="evidence" value="ECO:0007669"/>
    <property type="project" value="InterPro"/>
</dbReference>
<dbReference type="GO" id="GO:0016020">
    <property type="term" value="C:membrane"/>
    <property type="evidence" value="ECO:0007669"/>
    <property type="project" value="UniProtKB-SubCell"/>
</dbReference>
<feature type="transmembrane region" description="Helical" evidence="9">
    <location>
        <begin position="528"/>
        <end position="547"/>
    </location>
</feature>
<evidence type="ECO:0000256" key="1">
    <source>
        <dbReference type="ARBA" id="ARBA00004141"/>
    </source>
</evidence>
<comment type="subcellular location">
    <subcellularLocation>
        <location evidence="1">Membrane</location>
        <topology evidence="1">Multi-pass membrane protein</topology>
    </subcellularLocation>
</comment>
<dbReference type="AlphaFoldDB" id="A0A834U1L2"/>
<feature type="domain" description="ABC transporter" evidence="10">
    <location>
        <begin position="124"/>
        <end position="370"/>
    </location>
</feature>
<keyword evidence="4 9" id="KW-0812">Transmembrane</keyword>
<keyword evidence="8 9" id="KW-0472">Membrane</keyword>
<feature type="transmembrane region" description="Helical" evidence="9">
    <location>
        <begin position="568"/>
        <end position="594"/>
    </location>
</feature>
<evidence type="ECO:0000259" key="10">
    <source>
        <dbReference type="PROSITE" id="PS50893"/>
    </source>
</evidence>
<dbReference type="GO" id="GO:0005524">
    <property type="term" value="F:ATP binding"/>
    <property type="evidence" value="ECO:0007669"/>
    <property type="project" value="UniProtKB-KW"/>
</dbReference>
<dbReference type="SMART" id="SM00382">
    <property type="entry name" value="AAA"/>
    <property type="match status" value="1"/>
</dbReference>
<keyword evidence="3" id="KW-0813">Transport</keyword>
<keyword evidence="7 9" id="KW-1133">Transmembrane helix</keyword>
<dbReference type="EMBL" id="JAAIUW010000005">
    <property type="protein sequence ID" value="KAF7830651.1"/>
    <property type="molecule type" value="Genomic_DNA"/>
</dbReference>
<dbReference type="Pfam" id="PF19055">
    <property type="entry name" value="ABC2_membrane_7"/>
    <property type="match status" value="1"/>
</dbReference>
<evidence type="ECO:0000256" key="9">
    <source>
        <dbReference type="SAM" id="Phobius"/>
    </source>
</evidence>
<dbReference type="FunFam" id="3.40.50.300:FF:000337">
    <property type="entry name" value="ABC transporter G family member 22"/>
    <property type="match status" value="1"/>
</dbReference>
<dbReference type="GO" id="GO:0140359">
    <property type="term" value="F:ABC-type transporter activity"/>
    <property type="evidence" value="ECO:0007669"/>
    <property type="project" value="InterPro"/>
</dbReference>
<dbReference type="PROSITE" id="PS50893">
    <property type="entry name" value="ABC_TRANSPORTER_2"/>
    <property type="match status" value="1"/>
</dbReference>
<feature type="transmembrane region" description="Helical" evidence="9">
    <location>
        <begin position="633"/>
        <end position="652"/>
    </location>
</feature>
<protein>
    <submittedName>
        <fullName evidence="11">ABC transporter G family member 22-like</fullName>
    </submittedName>
</protein>
<sequence>MEEKRGEASKTVNDAAANFTSLRMHSFDKRVVENKCSSGNGIRKTKSLNAQFLINIDELMISNKIDSNTNEIRYSLSLTAPTLLSDQLSDVLNLPTTPKCKEEEPASPCKLARLHMEPTMPIYLKFEDVKYKASTKGVKCTSEEEKFILHGITGSVRPGEILALMGPSGGGKTTLLNILSGRIKLDSGSITYNDKPYTKSLKQRIGYVTQDDVVFPHLTVKETLTYAALLRLSKNLSRTQKKERAMNVLSELCLDRCQDTIIGGKFIRGVSGGERKRVCIATEILLNPSLLFLDEPTSGLDSTTASRIVQILHNIAKEGKTVVTTIHQPSSRLFSMFDKLILLGKGSTLYFGEASDAMMYFSSIGCSPLISMNPAEFLIDLANGNMNDKSVPSELEDKFHYAITTKLDTKHNHKNNELSPLDVHEFLVEAYEVRLKEREKTRLLEPVIMIGENGNQGRPFIRDFGATWAEQFCILFRRGIRERRHEYFSSVRVTQVISTAIIVGLLWWHPGASSSSPKTIQDQAGLLFFLSVFWGFYPLFTAIFMFPQERAMLVKERSIGMYKLSAYFFAKNISDIPLELLMPTVFLVIMYFMVGLNSQFSAFFLTMLTVFLSVLAAQGLGQSISAAFLDVKKATTLASITVMTFMLTGGFFSEGVPKFMSWVRYVSFNYHTYRLLLKIQYGASDWSESDLLMKNVESRLGGGEMEMLKVLVVSVCCPVSECPLVIVSQVWAVG</sequence>
<dbReference type="PANTHER" id="PTHR48041:SF66">
    <property type="entry name" value="ABC TRANSPORTER G FAMILY MEMBER 22-LIKE ISOFORM X1"/>
    <property type="match status" value="1"/>
</dbReference>
<dbReference type="OrthoDB" id="66620at2759"/>
<evidence type="ECO:0000313" key="11">
    <source>
        <dbReference type="EMBL" id="KAF7830651.1"/>
    </source>
</evidence>
<dbReference type="Gene3D" id="3.40.50.300">
    <property type="entry name" value="P-loop containing nucleotide triphosphate hydrolases"/>
    <property type="match status" value="1"/>
</dbReference>
<evidence type="ECO:0000256" key="2">
    <source>
        <dbReference type="ARBA" id="ARBA00005814"/>
    </source>
</evidence>
<evidence type="ECO:0000256" key="8">
    <source>
        <dbReference type="ARBA" id="ARBA00023136"/>
    </source>
</evidence>
<dbReference type="InterPro" id="IPR017871">
    <property type="entry name" value="ABC_transporter-like_CS"/>
</dbReference>
<keyword evidence="5" id="KW-0547">Nucleotide-binding</keyword>
<evidence type="ECO:0000256" key="3">
    <source>
        <dbReference type="ARBA" id="ARBA00022448"/>
    </source>
</evidence>
<evidence type="ECO:0000256" key="7">
    <source>
        <dbReference type="ARBA" id="ARBA00022989"/>
    </source>
</evidence>
<name>A0A834U1L2_9FABA</name>
<comment type="similarity">
    <text evidence="2">Belongs to the ABC transporter superfamily. ABCG family. Eye pigment precursor importer (TC 3.A.1.204) subfamily.</text>
</comment>
<dbReference type="SUPFAM" id="SSF52540">
    <property type="entry name" value="P-loop containing nucleoside triphosphate hydrolases"/>
    <property type="match status" value="1"/>
</dbReference>
<dbReference type="PANTHER" id="PTHR48041">
    <property type="entry name" value="ABC TRANSPORTER G FAMILY MEMBER 28"/>
    <property type="match status" value="1"/>
</dbReference>
<dbReference type="Pfam" id="PF01061">
    <property type="entry name" value="ABC2_membrane"/>
    <property type="match status" value="1"/>
</dbReference>
<dbReference type="Pfam" id="PF00005">
    <property type="entry name" value="ABC_tran"/>
    <property type="match status" value="1"/>
</dbReference>
<dbReference type="InterPro" id="IPR003593">
    <property type="entry name" value="AAA+_ATPase"/>
</dbReference>
<accession>A0A834U1L2</accession>
<evidence type="ECO:0000256" key="6">
    <source>
        <dbReference type="ARBA" id="ARBA00022840"/>
    </source>
</evidence>
<keyword evidence="12" id="KW-1185">Reference proteome</keyword>
<reference evidence="11" key="1">
    <citation type="submission" date="2020-09" db="EMBL/GenBank/DDBJ databases">
        <title>Genome-Enabled Discovery of Anthraquinone Biosynthesis in Senna tora.</title>
        <authorList>
            <person name="Kang S.-H."/>
            <person name="Pandey R.P."/>
            <person name="Lee C.-M."/>
            <person name="Sim J.-S."/>
            <person name="Jeong J.-T."/>
            <person name="Choi B.-S."/>
            <person name="Jung M."/>
            <person name="Ginzburg D."/>
            <person name="Zhao K."/>
            <person name="Won S.Y."/>
            <person name="Oh T.-J."/>
            <person name="Yu Y."/>
            <person name="Kim N.-H."/>
            <person name="Lee O.R."/>
            <person name="Lee T.-H."/>
            <person name="Bashyal P."/>
            <person name="Kim T.-S."/>
            <person name="Lee W.-H."/>
            <person name="Kawkins C."/>
            <person name="Kim C.-K."/>
            <person name="Kim J.S."/>
            <person name="Ahn B.O."/>
            <person name="Rhee S.Y."/>
            <person name="Sohng J.K."/>
        </authorList>
    </citation>
    <scope>NUCLEOTIDE SEQUENCE</scope>
    <source>
        <tissue evidence="11">Leaf</tissue>
    </source>
</reference>
<dbReference type="PROSITE" id="PS00211">
    <property type="entry name" value="ABC_TRANSPORTER_1"/>
    <property type="match status" value="1"/>
</dbReference>
<dbReference type="Proteomes" id="UP000634136">
    <property type="component" value="Unassembled WGS sequence"/>
</dbReference>
<dbReference type="InterPro" id="IPR050352">
    <property type="entry name" value="ABCG_transporters"/>
</dbReference>
<feature type="transmembrane region" description="Helical" evidence="9">
    <location>
        <begin position="600"/>
        <end position="621"/>
    </location>
</feature>
<dbReference type="InterPro" id="IPR027417">
    <property type="entry name" value="P-loop_NTPase"/>
</dbReference>
<dbReference type="InterPro" id="IPR043926">
    <property type="entry name" value="ABCG_dom"/>
</dbReference>
<comment type="caution">
    <text evidence="11">The sequence shown here is derived from an EMBL/GenBank/DDBJ whole genome shotgun (WGS) entry which is preliminary data.</text>
</comment>
<keyword evidence="6" id="KW-0067">ATP-binding</keyword>
<dbReference type="CDD" id="cd03213">
    <property type="entry name" value="ABCG_EPDR"/>
    <property type="match status" value="1"/>
</dbReference>
<evidence type="ECO:0000256" key="4">
    <source>
        <dbReference type="ARBA" id="ARBA00022692"/>
    </source>
</evidence>
<proteinExistence type="inferred from homology"/>
<evidence type="ECO:0000313" key="12">
    <source>
        <dbReference type="Proteomes" id="UP000634136"/>
    </source>
</evidence>
<organism evidence="11 12">
    <name type="scientific">Senna tora</name>
    <dbReference type="NCBI Taxonomy" id="362788"/>
    <lineage>
        <taxon>Eukaryota</taxon>
        <taxon>Viridiplantae</taxon>
        <taxon>Streptophyta</taxon>
        <taxon>Embryophyta</taxon>
        <taxon>Tracheophyta</taxon>
        <taxon>Spermatophyta</taxon>
        <taxon>Magnoliopsida</taxon>
        <taxon>eudicotyledons</taxon>
        <taxon>Gunneridae</taxon>
        <taxon>Pentapetalae</taxon>
        <taxon>rosids</taxon>
        <taxon>fabids</taxon>
        <taxon>Fabales</taxon>
        <taxon>Fabaceae</taxon>
        <taxon>Caesalpinioideae</taxon>
        <taxon>Cassia clade</taxon>
        <taxon>Senna</taxon>
    </lineage>
</organism>
<gene>
    <name evidence="11" type="ORF">G2W53_012984</name>
</gene>
<evidence type="ECO:0000256" key="5">
    <source>
        <dbReference type="ARBA" id="ARBA00022741"/>
    </source>
</evidence>